<evidence type="ECO:0000313" key="2">
    <source>
        <dbReference type="EMBL" id="MCU7550727.1"/>
    </source>
</evidence>
<dbReference type="Gene3D" id="3.90.1150.200">
    <property type="match status" value="1"/>
</dbReference>
<evidence type="ECO:0000313" key="3">
    <source>
        <dbReference type="Proteomes" id="UP001155483"/>
    </source>
</evidence>
<reference evidence="2" key="2">
    <citation type="submission" date="2023-04" db="EMBL/GenBank/DDBJ databases">
        <title>Paracnuella aquatica gen. nov., sp. nov., a member of the family Chitinophagaceae isolated from a hot spring.</title>
        <authorList>
            <person name="Wang C."/>
        </authorList>
    </citation>
    <scope>NUCLEOTIDE SEQUENCE</scope>
    <source>
        <strain evidence="2">LB-8</strain>
    </source>
</reference>
<dbReference type="Pfam" id="PF13376">
    <property type="entry name" value="OmdA"/>
    <property type="match status" value="1"/>
</dbReference>
<feature type="domain" description="YdhG-like" evidence="1">
    <location>
        <begin position="24"/>
        <end position="117"/>
    </location>
</feature>
<protein>
    <submittedName>
        <fullName evidence="2">YdeI/OmpD-associated family protein</fullName>
    </submittedName>
</protein>
<dbReference type="AlphaFoldDB" id="A0A9X2XY50"/>
<dbReference type="InterPro" id="IPR014922">
    <property type="entry name" value="YdhG-like"/>
</dbReference>
<dbReference type="EMBL" id="JAOTIF010000014">
    <property type="protein sequence ID" value="MCU7550727.1"/>
    <property type="molecule type" value="Genomic_DNA"/>
</dbReference>
<accession>A0A9X2XY50</accession>
<organism evidence="2 3">
    <name type="scientific">Paraflavisolibacter caeni</name>
    <dbReference type="NCBI Taxonomy" id="2982496"/>
    <lineage>
        <taxon>Bacteria</taxon>
        <taxon>Pseudomonadati</taxon>
        <taxon>Bacteroidota</taxon>
        <taxon>Chitinophagia</taxon>
        <taxon>Chitinophagales</taxon>
        <taxon>Chitinophagaceae</taxon>
        <taxon>Paraflavisolibacter</taxon>
    </lineage>
</organism>
<name>A0A9X2XY50_9BACT</name>
<dbReference type="Pfam" id="PF08818">
    <property type="entry name" value="DUF1801"/>
    <property type="match status" value="1"/>
</dbReference>
<comment type="caution">
    <text evidence="2">The sequence shown here is derived from an EMBL/GenBank/DDBJ whole genome shotgun (WGS) entry which is preliminary data.</text>
</comment>
<evidence type="ECO:0000259" key="1">
    <source>
        <dbReference type="Pfam" id="PF08818"/>
    </source>
</evidence>
<gene>
    <name evidence="2" type="ORF">OCK74_16535</name>
</gene>
<reference evidence="2" key="1">
    <citation type="submission" date="2022-09" db="EMBL/GenBank/DDBJ databases">
        <authorList>
            <person name="Yuan C."/>
            <person name="Ke Z."/>
        </authorList>
    </citation>
    <scope>NUCLEOTIDE SEQUENCE</scope>
    <source>
        <strain evidence="2">LB-8</strain>
    </source>
</reference>
<keyword evidence="3" id="KW-1185">Reference proteome</keyword>
<dbReference type="Proteomes" id="UP001155483">
    <property type="component" value="Unassembled WGS sequence"/>
</dbReference>
<dbReference type="SUPFAM" id="SSF159888">
    <property type="entry name" value="YdhG-like"/>
    <property type="match status" value="1"/>
</dbReference>
<proteinExistence type="predicted"/>
<dbReference type="RefSeq" id="WP_279298165.1">
    <property type="nucleotide sequence ID" value="NZ_JAOTIF010000014.1"/>
</dbReference>
<sequence>MAAPKKDAKEQVTNYIETLPTWSQNICNRLRDIILSANPSIVEDWKWGPNYNSNGMICGYGAGQKHVKFTFFNGSAMSDGKNLFNHCVDNEFSRSIKYTDESQIDELALAEYIKESIAVNQKGFKREVKDKTVDVPSELLEALLENEKAKAFFDALSYGYKKEFVELVTTAKQEKTRNERIAKVVSYCAEGKKLNDKYKTKTV</sequence>